<evidence type="ECO:0000313" key="3">
    <source>
        <dbReference type="EMBL" id="EKM49508.1"/>
    </source>
</evidence>
<evidence type="ECO:0000313" key="4">
    <source>
        <dbReference type="Proteomes" id="UP000008370"/>
    </source>
</evidence>
<dbReference type="OrthoDB" id="192748at2759"/>
<dbReference type="RefSeq" id="XP_007401576.1">
    <property type="nucleotide sequence ID" value="XM_007401514.1"/>
</dbReference>
<dbReference type="InParanoid" id="K5VED3"/>
<feature type="non-terminal residue" evidence="3">
    <location>
        <position position="1"/>
    </location>
</feature>
<gene>
    <name evidence="3" type="ORF">PHACADRAFT_80041</name>
</gene>
<sequence length="110" mass="12859">MIGRALTRPPRVPSQSLSRAASRRLSHNSSKPRHDPPQAHEPPDHRRSWFWTAQRLSNFVVIPAAILYCVFFADYGESEHVFSPPRRWLQHQRDAFFSLTPEERKLADKK</sequence>
<evidence type="ECO:0000256" key="1">
    <source>
        <dbReference type="SAM" id="MobiDB-lite"/>
    </source>
</evidence>
<feature type="transmembrane region" description="Helical" evidence="2">
    <location>
        <begin position="56"/>
        <end position="73"/>
    </location>
</feature>
<evidence type="ECO:0000256" key="2">
    <source>
        <dbReference type="SAM" id="Phobius"/>
    </source>
</evidence>
<proteinExistence type="predicted"/>
<dbReference type="Proteomes" id="UP000008370">
    <property type="component" value="Unassembled WGS sequence"/>
</dbReference>
<reference evidence="3 4" key="1">
    <citation type="journal article" date="2012" name="BMC Genomics">
        <title>Comparative genomics of the white-rot fungi, Phanerochaete carnosa and P. chrysosporium, to elucidate the genetic basis of the distinct wood types they colonize.</title>
        <authorList>
            <person name="Suzuki H."/>
            <person name="MacDonald J."/>
            <person name="Syed K."/>
            <person name="Salamov A."/>
            <person name="Hori C."/>
            <person name="Aerts A."/>
            <person name="Henrissat B."/>
            <person name="Wiebenga A."/>
            <person name="vanKuyk P.A."/>
            <person name="Barry K."/>
            <person name="Lindquist E."/>
            <person name="LaButti K."/>
            <person name="Lapidus A."/>
            <person name="Lucas S."/>
            <person name="Coutinho P."/>
            <person name="Gong Y."/>
            <person name="Samejima M."/>
            <person name="Mahadevan R."/>
            <person name="Abou-Zaid M."/>
            <person name="de Vries R.P."/>
            <person name="Igarashi K."/>
            <person name="Yadav J.S."/>
            <person name="Grigoriev I.V."/>
            <person name="Master E.R."/>
        </authorList>
    </citation>
    <scope>NUCLEOTIDE SEQUENCE [LARGE SCALE GENOMIC DNA]</scope>
    <source>
        <strain evidence="3 4">HHB-10118-sp</strain>
    </source>
</reference>
<dbReference type="HOGENOM" id="CLU_154017_1_0_1"/>
<keyword evidence="4" id="KW-1185">Reference proteome</keyword>
<dbReference type="GeneID" id="18920327"/>
<accession>K5VED3</accession>
<feature type="region of interest" description="Disordered" evidence="1">
    <location>
        <begin position="1"/>
        <end position="45"/>
    </location>
</feature>
<dbReference type="KEGG" id="pco:PHACADRAFT_80041"/>
<keyword evidence="2" id="KW-1133">Transmembrane helix</keyword>
<protein>
    <recommendedName>
        <fullName evidence="5">Transmembrane protein</fullName>
    </recommendedName>
</protein>
<dbReference type="EMBL" id="JH930480">
    <property type="protein sequence ID" value="EKM49508.1"/>
    <property type="molecule type" value="Genomic_DNA"/>
</dbReference>
<feature type="compositionally biased region" description="Basic and acidic residues" evidence="1">
    <location>
        <begin position="32"/>
        <end position="45"/>
    </location>
</feature>
<keyword evidence="2" id="KW-0812">Transmembrane</keyword>
<keyword evidence="2" id="KW-0472">Membrane</keyword>
<organism evidence="3 4">
    <name type="scientific">Phanerochaete carnosa (strain HHB-10118-sp)</name>
    <name type="common">White-rot fungus</name>
    <name type="synonym">Peniophora carnosa</name>
    <dbReference type="NCBI Taxonomy" id="650164"/>
    <lineage>
        <taxon>Eukaryota</taxon>
        <taxon>Fungi</taxon>
        <taxon>Dikarya</taxon>
        <taxon>Basidiomycota</taxon>
        <taxon>Agaricomycotina</taxon>
        <taxon>Agaricomycetes</taxon>
        <taxon>Polyporales</taxon>
        <taxon>Phanerochaetaceae</taxon>
        <taxon>Phanerochaete</taxon>
    </lineage>
</organism>
<name>K5VED3_PHACS</name>
<evidence type="ECO:0008006" key="5">
    <source>
        <dbReference type="Google" id="ProtNLM"/>
    </source>
</evidence>
<dbReference type="AlphaFoldDB" id="K5VED3"/>